<dbReference type="OrthoDB" id="310030at2759"/>
<dbReference type="EMBL" id="BDRX01000015">
    <property type="protein sequence ID" value="GBF90218.1"/>
    <property type="molecule type" value="Genomic_DNA"/>
</dbReference>
<evidence type="ECO:0000256" key="4">
    <source>
        <dbReference type="ARBA" id="ARBA00008905"/>
    </source>
</evidence>
<keyword evidence="6 10" id="KW-0732">Signal</keyword>
<dbReference type="Proteomes" id="UP000247498">
    <property type="component" value="Unassembled WGS sequence"/>
</dbReference>
<comment type="subunit">
    <text evidence="10">Component of the oligosaccharyltransferase (OST) complex.</text>
</comment>
<accession>A0A2V0NRC2</accession>
<evidence type="ECO:0000256" key="3">
    <source>
        <dbReference type="ARBA" id="ARBA00004922"/>
    </source>
</evidence>
<dbReference type="InParanoid" id="A0A2V0NRC2"/>
<evidence type="ECO:0000256" key="10">
    <source>
        <dbReference type="RuleBase" id="RU361143"/>
    </source>
</evidence>
<comment type="function">
    <text evidence="1 10">Subunit of the oligosaccharyl transferase (OST) complex that catalyzes the initial transfer of a defined glycan (Glc(3)Man(9)GlcNAc(2) in eukaryotes) from the lipid carrier dolichol-pyrophosphate to an asparagine residue within an Asn-X-Ser/Thr consensus motif in nascent polypeptide chains, the first step in protein N-glycosylation. N-glycosylation occurs cotranslationally and the complex associates with the Sec61 complex at the channel-forming translocon complex that mediates protein translocation across the endoplasmic reticulum (ER). All subunits are required for a maximal enzyme activity.</text>
</comment>
<comment type="similarity">
    <text evidence="4 10">Belongs to the OST1 family.</text>
</comment>
<dbReference type="UniPathway" id="UPA00378"/>
<evidence type="ECO:0000256" key="9">
    <source>
        <dbReference type="ARBA" id="ARBA00023136"/>
    </source>
</evidence>
<keyword evidence="8" id="KW-1133">Transmembrane helix</keyword>
<evidence type="ECO:0000256" key="8">
    <source>
        <dbReference type="ARBA" id="ARBA00022989"/>
    </source>
</evidence>
<evidence type="ECO:0000256" key="7">
    <source>
        <dbReference type="ARBA" id="ARBA00022824"/>
    </source>
</evidence>
<feature type="signal peptide" evidence="10">
    <location>
        <begin position="1"/>
        <end position="20"/>
    </location>
</feature>
<evidence type="ECO:0000256" key="2">
    <source>
        <dbReference type="ARBA" id="ARBA00004115"/>
    </source>
</evidence>
<comment type="pathway">
    <text evidence="3 10">Protein modification; protein glycosylation.</text>
</comment>
<evidence type="ECO:0000256" key="5">
    <source>
        <dbReference type="ARBA" id="ARBA00022692"/>
    </source>
</evidence>
<organism evidence="11 12">
    <name type="scientific">Raphidocelis subcapitata</name>
    <dbReference type="NCBI Taxonomy" id="307507"/>
    <lineage>
        <taxon>Eukaryota</taxon>
        <taxon>Viridiplantae</taxon>
        <taxon>Chlorophyta</taxon>
        <taxon>core chlorophytes</taxon>
        <taxon>Chlorophyceae</taxon>
        <taxon>CS clade</taxon>
        <taxon>Sphaeropleales</taxon>
        <taxon>Selenastraceae</taxon>
        <taxon>Raphidocelis</taxon>
    </lineage>
</organism>
<comment type="caution">
    <text evidence="11">The sequence shown here is derived from an EMBL/GenBank/DDBJ whole genome shotgun (WGS) entry which is preliminary data.</text>
</comment>
<protein>
    <recommendedName>
        <fullName evidence="10">Dolichyl-diphosphooligosaccharide--protein glycosyltransferase subunit 1</fullName>
    </recommendedName>
</protein>
<dbReference type="GO" id="GO:0018279">
    <property type="term" value="P:protein N-linked glycosylation via asparagine"/>
    <property type="evidence" value="ECO:0007669"/>
    <property type="project" value="TreeGrafter"/>
</dbReference>
<dbReference type="STRING" id="307507.A0A2V0NRC2"/>
<sequence>MRRAVAVFALLALAAAVADAQPAKIKKAERKISLKSQVVKLNDVIEFVGVAGESSLLFCWPRRLAERAARIKVAVGKDDRFDAAPAAAPLGAPADAACFSAPVPIKKGEAKSVEVSASFTGVMKPNPAKVAQGEKQYVEYEDTLWLLSPYPIEAQSTTITLPDEATSFSPSEGASSTSSKVAWGKLGKAAAWESKPLKVHFHHDKPFKKVTKLVREIEVSHWGNIYVEESYEIINAGAEHKGAFSRLRHAQQGGAGNSFQMLRARLPPSAHSLYYRDLIGNISSSNTRRSAKETVVDLSLRYPLMGGWKTDFVLGYSLPLEGFLFGRPKGRSRLILDASSPIDDVVIEELETRVVLPEGAANIEFDSPFEVEAGWDKKFTYLDTAGRPVLVLRKSNLTPLHNKPFSVDYTFGTTALLREPLLLIGVFAALFAAAAVYSRCEFTISKDDRWQEARTREKAAATLQRLSELWDAEAEALARAAAAAESLTDAGGAEAAAARQAAEAELRALDAKAKPLIEALEAVSAKAAASARAHADAGKALQQRVLKLLGEKGEPAKKGAARALADARAEWAGATAALCD</sequence>
<reference evidence="11 12" key="1">
    <citation type="journal article" date="2018" name="Sci. Rep.">
        <title>Raphidocelis subcapitata (=Pseudokirchneriella subcapitata) provides an insight into genome evolution and environmental adaptations in the Sphaeropleales.</title>
        <authorList>
            <person name="Suzuki S."/>
            <person name="Yamaguchi H."/>
            <person name="Nakajima N."/>
            <person name="Kawachi M."/>
        </authorList>
    </citation>
    <scope>NUCLEOTIDE SEQUENCE [LARGE SCALE GENOMIC DNA]</scope>
    <source>
        <strain evidence="11 12">NIES-35</strain>
    </source>
</reference>
<evidence type="ECO:0000313" key="11">
    <source>
        <dbReference type="EMBL" id="GBF90218.1"/>
    </source>
</evidence>
<dbReference type="PANTHER" id="PTHR21049:SF0">
    <property type="entry name" value="DOLICHYL-DIPHOSPHOOLIGOSACCHARIDE--PROTEIN GLYCOSYLTRANSFERASE SUBUNIT 1"/>
    <property type="match status" value="1"/>
</dbReference>
<dbReference type="AlphaFoldDB" id="A0A2V0NRC2"/>
<feature type="chain" id="PRO_5015797800" description="Dolichyl-diphosphooligosaccharide--protein glycosyltransferase subunit 1" evidence="10">
    <location>
        <begin position="21"/>
        <end position="580"/>
    </location>
</feature>
<dbReference type="InterPro" id="IPR007676">
    <property type="entry name" value="Ribophorin_I"/>
</dbReference>
<evidence type="ECO:0000256" key="6">
    <source>
        <dbReference type="ARBA" id="ARBA00022729"/>
    </source>
</evidence>
<proteinExistence type="inferred from homology"/>
<evidence type="ECO:0000256" key="1">
    <source>
        <dbReference type="ARBA" id="ARBA00002791"/>
    </source>
</evidence>
<dbReference type="GO" id="GO:0008250">
    <property type="term" value="C:oligosaccharyltransferase complex"/>
    <property type="evidence" value="ECO:0007669"/>
    <property type="project" value="UniProtKB-UniRule"/>
</dbReference>
<comment type="subcellular location">
    <subcellularLocation>
        <location evidence="2 10">Endoplasmic reticulum membrane</location>
        <topology evidence="2 10">Single-pass type I membrane protein</topology>
    </subcellularLocation>
</comment>
<evidence type="ECO:0000313" key="12">
    <source>
        <dbReference type="Proteomes" id="UP000247498"/>
    </source>
</evidence>
<keyword evidence="12" id="KW-1185">Reference proteome</keyword>
<dbReference type="FunCoup" id="A0A2V0NRC2">
    <property type="interactions" value="2390"/>
</dbReference>
<keyword evidence="5" id="KW-0812">Transmembrane</keyword>
<gene>
    <name evidence="11" type="ORF">Rsub_03351</name>
</gene>
<dbReference type="PANTHER" id="PTHR21049">
    <property type="entry name" value="RIBOPHORIN I"/>
    <property type="match status" value="1"/>
</dbReference>
<dbReference type="Pfam" id="PF04597">
    <property type="entry name" value="Ribophorin_I"/>
    <property type="match status" value="1"/>
</dbReference>
<name>A0A2V0NRC2_9CHLO</name>
<keyword evidence="9" id="KW-0472">Membrane</keyword>
<keyword evidence="7 10" id="KW-0256">Endoplasmic reticulum</keyword>